<dbReference type="Pfam" id="PF23559">
    <property type="entry name" value="WHD_DRP"/>
    <property type="match status" value="1"/>
</dbReference>
<dbReference type="Gene3D" id="3.40.50.300">
    <property type="entry name" value="P-loop containing nucleotide triphosphate hydrolases"/>
    <property type="match status" value="1"/>
</dbReference>
<feature type="domain" description="NB-ARC" evidence="3">
    <location>
        <begin position="66"/>
        <end position="247"/>
    </location>
</feature>
<dbReference type="InterPro" id="IPR002182">
    <property type="entry name" value="NB-ARC"/>
</dbReference>
<evidence type="ECO:0000256" key="1">
    <source>
        <dbReference type="ARBA" id="ARBA00022737"/>
    </source>
</evidence>
<name>A0A8B8L7X3_ABRPR</name>
<dbReference type="InterPro" id="IPR044974">
    <property type="entry name" value="Disease_R_plants"/>
</dbReference>
<dbReference type="PRINTS" id="PR00364">
    <property type="entry name" value="DISEASERSIST"/>
</dbReference>
<proteinExistence type="predicted"/>
<evidence type="ECO:0000259" key="5">
    <source>
        <dbReference type="Pfam" id="PF23598"/>
    </source>
</evidence>
<dbReference type="OrthoDB" id="3027644at2759"/>
<dbReference type="PANTHER" id="PTHR23155">
    <property type="entry name" value="DISEASE RESISTANCE PROTEIN RP"/>
    <property type="match status" value="1"/>
</dbReference>
<dbReference type="Gene3D" id="1.10.8.430">
    <property type="entry name" value="Helical domain of apoptotic protease-activating factors"/>
    <property type="match status" value="1"/>
</dbReference>
<dbReference type="Gene3D" id="3.80.10.10">
    <property type="entry name" value="Ribonuclease Inhibitor"/>
    <property type="match status" value="2"/>
</dbReference>
<dbReference type="InterPro" id="IPR032675">
    <property type="entry name" value="LRR_dom_sf"/>
</dbReference>
<dbReference type="InterPro" id="IPR036388">
    <property type="entry name" value="WH-like_DNA-bd_sf"/>
</dbReference>
<dbReference type="Gene3D" id="1.10.10.10">
    <property type="entry name" value="Winged helix-like DNA-binding domain superfamily/Winged helix DNA-binding domain"/>
    <property type="match status" value="1"/>
</dbReference>
<dbReference type="GeneID" id="113862567"/>
<dbReference type="SUPFAM" id="SSF52540">
    <property type="entry name" value="P-loop containing nucleoside triphosphate hydrolases"/>
    <property type="match status" value="1"/>
</dbReference>
<accession>A0A8B8L7X3</accession>
<dbReference type="SUPFAM" id="SSF52058">
    <property type="entry name" value="L domain-like"/>
    <property type="match status" value="1"/>
</dbReference>
<keyword evidence="2" id="KW-0611">Plant defense</keyword>
<dbReference type="InterPro" id="IPR027417">
    <property type="entry name" value="P-loop_NTPase"/>
</dbReference>
<dbReference type="KEGG" id="aprc:113862567"/>
<dbReference type="FunFam" id="1.10.10.10:FF:000322">
    <property type="entry name" value="Probable disease resistance protein At1g63360"/>
    <property type="match status" value="1"/>
</dbReference>
<dbReference type="Pfam" id="PF23598">
    <property type="entry name" value="LRR_14"/>
    <property type="match status" value="1"/>
</dbReference>
<dbReference type="PANTHER" id="PTHR23155:SF1193">
    <property type="entry name" value="DISEASE RESISTANCE PROTEIN RPP13-RELATED"/>
    <property type="match status" value="1"/>
</dbReference>
<dbReference type="InterPro" id="IPR042197">
    <property type="entry name" value="Apaf_helical"/>
</dbReference>
<dbReference type="RefSeq" id="XP_027351448.1">
    <property type="nucleotide sequence ID" value="XM_027495647.1"/>
</dbReference>
<dbReference type="FunFam" id="3.40.50.300:FF:001091">
    <property type="entry name" value="Probable disease resistance protein At1g61300"/>
    <property type="match status" value="1"/>
</dbReference>
<dbReference type="InterPro" id="IPR058922">
    <property type="entry name" value="WHD_DRP"/>
</dbReference>
<evidence type="ECO:0000256" key="2">
    <source>
        <dbReference type="ARBA" id="ARBA00022821"/>
    </source>
</evidence>
<protein>
    <submittedName>
        <fullName evidence="7">Disease resistance RPP13-like protein 3</fullName>
    </submittedName>
</protein>
<sequence length="784" mass="90590">MVLHDVDAEIANIKNRIDEIYKNRERYGIKGASTSEDIDAIAAESLRERRKDVEEKDIVGFVNDSNSVIKKLVGEGDSGRKVASIIGMGGLGKTTLARKIYNNEQVKKCFPLRAWGYVSNDYRARELLLSLLKCLLSTYEYHDLFKKKEDEVEDIAGSEEKLKTKVRECLKGKKYFVVLDDIWKTKVWNSIEDAFPDDDDGSVGRILITSREMEVPNYVGTISPYHLPFLNVEESWHLFSKKVFRGRECPSDLEPLGRSIVETCKGLPLAIVVLAGHVSKKEKSEREWTRIKKITWDLTQDKMKVMDILKLSYDSLPQRLKPCFLYFRIYPEDYEIRARDVIQMWMAEGFIQPREAAIQGAAEPEDVAEYYLDELVDRSLVQVASRKSDGRVKTCRIHDLLRDLCISESKSEKFMDICTDPNNMDTLSNANPRRLSIQCKEWSNVSTNNLNQLRSHSLFFFSEGRDLPVRPKSFKLARLIYFKAEGLMIDWKRMVHLRYLRIESSASIIPTSIRNLRNLETLDVRFAEMVPKEIWKLNRLKHLYIRMSALKVEILPKSQRKIKGNLQTLLLTCSKGEDLVSLLNNDIFPRLRKLMFCSYYTSNKPLPSLNHLTNLHSLKINNYLELPSDANVFPSNLTKITFHDFSELGNVRIFVKNMKTVGQLASLQVLKLIKIYTGVYFDINFGDGEFPQLKVFQMRGITVKSWRLEKGAMPCRQNLVIDNCLWLEEIPEELWSLTTLREVHVSNPNRRLADRLRSVELKNGCKLILSKLASELRSEEEGIN</sequence>
<keyword evidence="1" id="KW-0677">Repeat</keyword>
<gene>
    <name evidence="7" type="primary">LOC113862567</name>
</gene>
<dbReference type="AlphaFoldDB" id="A0A8B8L7X3"/>
<evidence type="ECO:0000313" key="6">
    <source>
        <dbReference type="Proteomes" id="UP000694853"/>
    </source>
</evidence>
<reference evidence="6" key="1">
    <citation type="journal article" date="2019" name="Toxins">
        <title>Detection of Abrin-Like and Prepropulchellin-Like Toxin Genes and Transcripts Using Whole Genome Sequencing and Full-Length Transcript Sequencing of Abrus precatorius.</title>
        <authorList>
            <person name="Hovde B.T."/>
            <person name="Daligault H.E."/>
            <person name="Hanschen E.R."/>
            <person name="Kunde Y.A."/>
            <person name="Johnson M.B."/>
            <person name="Starkenburg S.R."/>
            <person name="Johnson S.L."/>
        </authorList>
    </citation>
    <scope>NUCLEOTIDE SEQUENCE [LARGE SCALE GENOMIC DNA]</scope>
</reference>
<keyword evidence="6" id="KW-1185">Reference proteome</keyword>
<feature type="domain" description="Disease resistance protein winged helix" evidence="4">
    <location>
        <begin position="329"/>
        <end position="405"/>
    </location>
</feature>
<dbReference type="Proteomes" id="UP000694853">
    <property type="component" value="Unplaced"/>
</dbReference>
<organism evidence="6 7">
    <name type="scientific">Abrus precatorius</name>
    <name type="common">Indian licorice</name>
    <name type="synonym">Glycine abrus</name>
    <dbReference type="NCBI Taxonomy" id="3816"/>
    <lineage>
        <taxon>Eukaryota</taxon>
        <taxon>Viridiplantae</taxon>
        <taxon>Streptophyta</taxon>
        <taxon>Embryophyta</taxon>
        <taxon>Tracheophyta</taxon>
        <taxon>Spermatophyta</taxon>
        <taxon>Magnoliopsida</taxon>
        <taxon>eudicotyledons</taxon>
        <taxon>Gunneridae</taxon>
        <taxon>Pentapetalae</taxon>
        <taxon>rosids</taxon>
        <taxon>fabids</taxon>
        <taxon>Fabales</taxon>
        <taxon>Fabaceae</taxon>
        <taxon>Papilionoideae</taxon>
        <taxon>50 kb inversion clade</taxon>
        <taxon>NPAAA clade</taxon>
        <taxon>indigoferoid/millettioid clade</taxon>
        <taxon>Abreae</taxon>
        <taxon>Abrus</taxon>
    </lineage>
</organism>
<reference evidence="7" key="2">
    <citation type="submission" date="2025-08" db="UniProtKB">
        <authorList>
            <consortium name="RefSeq"/>
        </authorList>
    </citation>
    <scope>IDENTIFICATION</scope>
    <source>
        <tissue evidence="7">Young leaves</tissue>
    </source>
</reference>
<dbReference type="InterPro" id="IPR055414">
    <property type="entry name" value="LRR_R13L4/SHOC2-like"/>
</dbReference>
<evidence type="ECO:0000313" key="7">
    <source>
        <dbReference type="RefSeq" id="XP_027351448.1"/>
    </source>
</evidence>
<evidence type="ECO:0000259" key="3">
    <source>
        <dbReference type="Pfam" id="PF00931"/>
    </source>
</evidence>
<feature type="domain" description="Disease resistance R13L4/SHOC-2-like LRR" evidence="5">
    <location>
        <begin position="458"/>
        <end position="746"/>
    </location>
</feature>
<dbReference type="Pfam" id="PF00931">
    <property type="entry name" value="NB-ARC"/>
    <property type="match status" value="1"/>
</dbReference>
<dbReference type="GO" id="GO:0098542">
    <property type="term" value="P:defense response to other organism"/>
    <property type="evidence" value="ECO:0007669"/>
    <property type="project" value="TreeGrafter"/>
</dbReference>
<dbReference type="GO" id="GO:0043531">
    <property type="term" value="F:ADP binding"/>
    <property type="evidence" value="ECO:0007669"/>
    <property type="project" value="InterPro"/>
</dbReference>
<evidence type="ECO:0000259" key="4">
    <source>
        <dbReference type="Pfam" id="PF23559"/>
    </source>
</evidence>